<feature type="transmembrane region" description="Helical" evidence="2">
    <location>
        <begin position="41"/>
        <end position="68"/>
    </location>
</feature>
<keyword evidence="2" id="KW-1133">Transmembrane helix</keyword>
<name>A0ABU4CA57_RHOJO</name>
<gene>
    <name evidence="3" type="ORF">R3Q59_07985</name>
</gene>
<feature type="transmembrane region" description="Helical" evidence="2">
    <location>
        <begin position="281"/>
        <end position="300"/>
    </location>
</feature>
<evidence type="ECO:0000256" key="1">
    <source>
        <dbReference type="SAM" id="MobiDB-lite"/>
    </source>
</evidence>
<proteinExistence type="predicted"/>
<feature type="transmembrane region" description="Helical" evidence="2">
    <location>
        <begin position="336"/>
        <end position="360"/>
    </location>
</feature>
<sequence>MSSLVDRAQRVAQGARRRAVGDEERQVPRQRPVPDADEMRALLAVAFRPAGVTVVLLSALIVVTLVAANSDLTGTFGAIAASWLAIHQVPLTIDGTSLGVLPLIPTAGMVWVVARGCAGVVHPASSRRHALQVSGAAVAGPLVVTAISLAVIADASAVIPLSSPNALAAFGWVLFVHLLASAIGVTVAMWPTLGAQVPSWVRDAVRPGLRALAAILGAGAVMVTISLLMEWSTVGSLLERGDGVVGMLGLTILSVLYLPNVVVGAAAAVMGGTAQIGDVSVSVFGNVGGSLPPLPLLGAVPDGVSGGAWPALLVIPLLIGVMLGRDCGRRVAGQEALFTVLTAAAGVGAVTAVLGLVSGGRLGAFGTVELNWWAFGLLTFAWLGLAGAVTAVVVAWHRSRGAVDEDAADTEDEEPHLPGAEEVPAIAAPITEEPVVAEDVAPSRVIEAELVDDTEAPAAPVAPQDTDSDTEVVVDVEVEEDPATEEPEGTGDAGESPEADLPRGPATPSD</sequence>
<dbReference type="Proteomes" id="UP001185737">
    <property type="component" value="Unassembled WGS sequence"/>
</dbReference>
<dbReference type="InterPro" id="IPR045931">
    <property type="entry name" value="DUF6350"/>
</dbReference>
<organism evidence="3 4">
    <name type="scientific">Rhodococcus jostii</name>
    <dbReference type="NCBI Taxonomy" id="132919"/>
    <lineage>
        <taxon>Bacteria</taxon>
        <taxon>Bacillati</taxon>
        <taxon>Actinomycetota</taxon>
        <taxon>Actinomycetes</taxon>
        <taxon>Mycobacteriales</taxon>
        <taxon>Nocardiaceae</taxon>
        <taxon>Rhodococcus</taxon>
    </lineage>
</organism>
<keyword evidence="2" id="KW-0472">Membrane</keyword>
<reference evidence="3 4" key="1">
    <citation type="submission" date="2023-10" db="EMBL/GenBank/DDBJ databases">
        <title>Development of a sustainable strategy for remediation of hydrocarbon-contaminated territories based on the waste exchange concept.</title>
        <authorList>
            <person name="Krivoruchko A."/>
        </authorList>
    </citation>
    <scope>NUCLEOTIDE SEQUENCE [LARGE SCALE GENOMIC DNA]</scope>
    <source>
        <strain evidence="3 4">IEGM 60</strain>
    </source>
</reference>
<evidence type="ECO:0000313" key="3">
    <source>
        <dbReference type="EMBL" id="MDV6280438.1"/>
    </source>
</evidence>
<protein>
    <submittedName>
        <fullName evidence="3">DUF6350 family protein</fullName>
    </submittedName>
</protein>
<feature type="transmembrane region" description="Helical" evidence="2">
    <location>
        <begin position="133"/>
        <end position="153"/>
    </location>
</feature>
<accession>A0ABU4CA57</accession>
<keyword evidence="2" id="KW-0812">Transmembrane</keyword>
<evidence type="ECO:0000313" key="4">
    <source>
        <dbReference type="Proteomes" id="UP001185737"/>
    </source>
</evidence>
<feature type="region of interest" description="Disordered" evidence="1">
    <location>
        <begin position="403"/>
        <end position="427"/>
    </location>
</feature>
<feature type="transmembrane region" description="Helical" evidence="2">
    <location>
        <begin position="99"/>
        <end position="121"/>
    </location>
</feature>
<dbReference type="EMBL" id="JAWLKA010000003">
    <property type="protein sequence ID" value="MDV6280438.1"/>
    <property type="molecule type" value="Genomic_DNA"/>
</dbReference>
<feature type="transmembrane region" description="Helical" evidence="2">
    <location>
        <begin position="306"/>
        <end position="324"/>
    </location>
</feature>
<feature type="compositionally biased region" description="Acidic residues" evidence="1">
    <location>
        <begin position="404"/>
        <end position="414"/>
    </location>
</feature>
<keyword evidence="4" id="KW-1185">Reference proteome</keyword>
<feature type="transmembrane region" description="Helical" evidence="2">
    <location>
        <begin position="165"/>
        <end position="190"/>
    </location>
</feature>
<dbReference type="Pfam" id="PF19877">
    <property type="entry name" value="DUF6350"/>
    <property type="match status" value="1"/>
</dbReference>
<feature type="transmembrane region" description="Helical" evidence="2">
    <location>
        <begin position="211"/>
        <end position="232"/>
    </location>
</feature>
<feature type="transmembrane region" description="Helical" evidence="2">
    <location>
        <begin position="372"/>
        <end position="396"/>
    </location>
</feature>
<feature type="transmembrane region" description="Helical" evidence="2">
    <location>
        <begin position="244"/>
        <end position="269"/>
    </location>
</feature>
<feature type="compositionally biased region" description="Acidic residues" evidence="1">
    <location>
        <begin position="466"/>
        <end position="489"/>
    </location>
</feature>
<evidence type="ECO:0000256" key="2">
    <source>
        <dbReference type="SAM" id="Phobius"/>
    </source>
</evidence>
<comment type="caution">
    <text evidence="3">The sequence shown here is derived from an EMBL/GenBank/DDBJ whole genome shotgun (WGS) entry which is preliminary data.</text>
</comment>
<feature type="region of interest" description="Disordered" evidence="1">
    <location>
        <begin position="448"/>
        <end position="510"/>
    </location>
</feature>